<keyword evidence="2" id="KW-0472">Membrane</keyword>
<dbReference type="Proteomes" id="UP000248161">
    <property type="component" value="Unassembled WGS sequence"/>
</dbReference>
<reference evidence="3 4" key="1">
    <citation type="journal article" date="2015" name="Nat. Commun.">
        <title>Genomic and transcriptomic evidence for scavenging of diverse organic compounds by widespread deep-sea archaea.</title>
        <authorList>
            <person name="Li M."/>
            <person name="Baker B.J."/>
            <person name="Anantharaman K."/>
            <person name="Jain S."/>
            <person name="Breier J.A."/>
            <person name="Dick G.J."/>
        </authorList>
    </citation>
    <scope>NUCLEOTIDE SEQUENCE [LARGE SCALE GENOMIC DNA]</scope>
    <source>
        <strain evidence="3">Cayman_51_deep</strain>
    </source>
</reference>
<evidence type="ECO:0000256" key="1">
    <source>
        <dbReference type="SAM" id="MobiDB-lite"/>
    </source>
</evidence>
<dbReference type="GO" id="GO:0140359">
    <property type="term" value="F:ABC-type transporter activity"/>
    <property type="evidence" value="ECO:0007669"/>
    <property type="project" value="InterPro"/>
</dbReference>
<keyword evidence="2" id="KW-0812">Transmembrane</keyword>
<evidence type="ECO:0008006" key="5">
    <source>
        <dbReference type="Google" id="ProtNLM"/>
    </source>
</evidence>
<dbReference type="Pfam" id="PF12679">
    <property type="entry name" value="ABC2_membrane_2"/>
    <property type="match status" value="1"/>
</dbReference>
<feature type="transmembrane region" description="Helical" evidence="2">
    <location>
        <begin position="422"/>
        <end position="443"/>
    </location>
</feature>
<evidence type="ECO:0000313" key="4">
    <source>
        <dbReference type="Proteomes" id="UP000248161"/>
    </source>
</evidence>
<feature type="region of interest" description="Disordered" evidence="1">
    <location>
        <begin position="70"/>
        <end position="91"/>
    </location>
</feature>
<accession>A0A2V3HQE1</accession>
<gene>
    <name evidence="3" type="ORF">CXX69_05535</name>
</gene>
<organism evidence="3 4">
    <name type="scientific">Candidatus Thalassarchaeum betae</name>
    <dbReference type="NCBI Taxonomy" id="2599289"/>
    <lineage>
        <taxon>Archaea</taxon>
        <taxon>Methanobacteriati</taxon>
        <taxon>Thermoplasmatota</taxon>
        <taxon>Candidatus Poseidoniia</taxon>
        <taxon>Candidatus Poseidoniales</taxon>
        <taxon>Candidatus Thalassarchaeaceae</taxon>
        <taxon>Candidatus Thalassarchaeum</taxon>
    </lineage>
</organism>
<feature type="transmembrane region" description="Helical" evidence="2">
    <location>
        <begin position="390"/>
        <end position="410"/>
    </location>
</feature>
<feature type="transmembrane region" description="Helical" evidence="2">
    <location>
        <begin position="505"/>
        <end position="526"/>
    </location>
</feature>
<comment type="caution">
    <text evidence="3">The sequence shown here is derived from an EMBL/GenBank/DDBJ whole genome shotgun (WGS) entry which is preliminary data.</text>
</comment>
<dbReference type="PANTHER" id="PTHR43471">
    <property type="entry name" value="ABC TRANSPORTER PERMEASE"/>
    <property type="match status" value="1"/>
</dbReference>
<protein>
    <recommendedName>
        <fullName evidence="5">ABC transporter permease</fullName>
    </recommendedName>
</protein>
<proteinExistence type="predicted"/>
<evidence type="ECO:0000256" key="2">
    <source>
        <dbReference type="SAM" id="Phobius"/>
    </source>
</evidence>
<keyword evidence="2" id="KW-1133">Transmembrane helix</keyword>
<feature type="transmembrane region" description="Helical" evidence="2">
    <location>
        <begin position="307"/>
        <end position="326"/>
    </location>
</feature>
<evidence type="ECO:0000313" key="3">
    <source>
        <dbReference type="EMBL" id="PXF21049.1"/>
    </source>
</evidence>
<sequence length="536" mass="60221">MDEKGRALSETVWTRLDRKAGAITEFTVRQLRHRISTWVVLSVGVLVMALLLAFYIDGIRDGFEPFDNDGDSEDWDKDGYPRGQEDKFGTSDWDGTEYPGSGYYEVDGDIDWNDEARFHSGNHTWQGEGYFEADWLDTDYSGSRWSGIVDWGDVEPCPEGQIFDEWWPNWGEACTYDDGSYFVSGKFKASGSVNVPENYYMEWGHITDEYYVEPDPASMYIDEDGILWDGRDVSEIGTEIDDDGDCLLLMNDDNNNGIPCDVIWVLDADGDEIVEIRADYLVNEDPAESEYVGESSHRTFIIGTGKMAFVMLLGIFIPLFLALGLVRDETENGTLHYLLSKPIHRAEFILYRLLGYLLLAGTYILVLVLLMALITSLIGPGESLIRLSDFPVWLGIGLATVLVLAAYGALYNTLGMVFPKYGVYMCIVIGVWEFVMGMFTMTLPSATVPMLSISHWALQMIDAIVLIAWPNTLQYSQMAEAFGFDSPLPFFWQPPVHTLETQSPVVALIVSMVVLMAVTLGMIVIGQSSFKNREIM</sequence>
<dbReference type="GO" id="GO:0005886">
    <property type="term" value="C:plasma membrane"/>
    <property type="evidence" value="ECO:0007669"/>
    <property type="project" value="UniProtKB-SubCell"/>
</dbReference>
<name>A0A2V3HQE1_9ARCH</name>
<feature type="compositionally biased region" description="Basic and acidic residues" evidence="1">
    <location>
        <begin position="77"/>
        <end position="89"/>
    </location>
</feature>
<feature type="transmembrane region" description="Helical" evidence="2">
    <location>
        <begin position="35"/>
        <end position="56"/>
    </location>
</feature>
<dbReference type="AlphaFoldDB" id="A0A2V3HQE1"/>
<dbReference type="EMBL" id="PSPG01000012">
    <property type="protein sequence ID" value="PXF21049.1"/>
    <property type="molecule type" value="Genomic_DNA"/>
</dbReference>
<feature type="transmembrane region" description="Helical" evidence="2">
    <location>
        <begin position="353"/>
        <end position="378"/>
    </location>
</feature>